<keyword evidence="2" id="KW-1185">Reference proteome</keyword>
<dbReference type="AlphaFoldDB" id="A0A660DZW6"/>
<proteinExistence type="predicted"/>
<dbReference type="Proteomes" id="UP000289996">
    <property type="component" value="Unassembled WGS sequence"/>
</dbReference>
<organism evidence="1 2">
    <name type="scientific">Lactiplantibacillus mudanjiangensis</name>
    <dbReference type="NCBI Taxonomy" id="1296538"/>
    <lineage>
        <taxon>Bacteria</taxon>
        <taxon>Bacillati</taxon>
        <taxon>Bacillota</taxon>
        <taxon>Bacilli</taxon>
        <taxon>Lactobacillales</taxon>
        <taxon>Lactobacillaceae</taxon>
        <taxon>Lactiplantibacillus</taxon>
    </lineage>
</organism>
<sequence length="55" mass="6422">MLDQSKGIEYWSTDIEGNDTIDPNAPAWAKQEFDDYQEKMKQSGKTDKNGITRYY</sequence>
<gene>
    <name evidence="1" type="ORF">MUDAN_MDHGFNIF_03070</name>
</gene>
<reference evidence="1 2" key="1">
    <citation type="submission" date="2018-11" db="EMBL/GenBank/DDBJ databases">
        <authorList>
            <person name="Wuyts S."/>
        </authorList>
    </citation>
    <scope>NUCLEOTIDE SEQUENCE [LARGE SCALE GENOMIC DNA]</scope>
    <source>
        <strain evidence="1">Lactobacillus mudanjiangensis AMBF249</strain>
    </source>
</reference>
<dbReference type="RefSeq" id="WP_165450046.1">
    <property type="nucleotide sequence ID" value="NZ_UYIG01000121.1"/>
</dbReference>
<protein>
    <submittedName>
        <fullName evidence="1">Uncharacterized protein</fullName>
    </submittedName>
</protein>
<dbReference type="EMBL" id="UYIG01000121">
    <property type="protein sequence ID" value="VDG28651.1"/>
    <property type="molecule type" value="Genomic_DNA"/>
</dbReference>
<evidence type="ECO:0000313" key="1">
    <source>
        <dbReference type="EMBL" id="VDG28651.1"/>
    </source>
</evidence>
<evidence type="ECO:0000313" key="2">
    <source>
        <dbReference type="Proteomes" id="UP000289996"/>
    </source>
</evidence>
<accession>A0A660DZW6</accession>
<name>A0A660DZW6_9LACO</name>